<evidence type="ECO:0000256" key="3">
    <source>
        <dbReference type="ARBA" id="ARBA00022801"/>
    </source>
</evidence>
<dbReference type="GO" id="GO:0046872">
    <property type="term" value="F:metal ion binding"/>
    <property type="evidence" value="ECO:0007669"/>
    <property type="project" value="UniProtKB-KW"/>
</dbReference>
<evidence type="ECO:0000256" key="2">
    <source>
        <dbReference type="ARBA" id="ARBA00022723"/>
    </source>
</evidence>
<keyword evidence="5" id="KW-0119">Carbohydrate metabolism</keyword>
<dbReference type="EMBL" id="LZYE01000356">
    <property type="protein sequence ID" value="OFC29860.1"/>
    <property type="molecule type" value="Genomic_DNA"/>
</dbReference>
<gene>
    <name evidence="6" type="ORF">BAE27_13000</name>
</gene>
<dbReference type="Proteomes" id="UP000175616">
    <property type="component" value="Unassembled WGS sequence"/>
</dbReference>
<sequence>MSAADLAPRRIVFNADDFGLDVAVNEAVESAFRNGLLTSASLMVSAPAAADAVARARALPGLGIGLHLTLVDGTPTLPADQIPDLVDDQGRFAADLWRRGFRYFFLARVRRQLAAEIRAQFEAFAATGLSLDHANAHKHLHVHPTVLRLLLDIGKDYGLGWVRLPWEPLQLKRCMEKLSWQDSVGALLLSPWVGRMKRRIRAAGMACNDILVGLQATGRMDSMALSRALHCLPHGVLAEVYFHPASRQTPLLRQLMPQYRPVAEWQSLLNPDLASYVREACFVCGSFRDFSGSR</sequence>
<dbReference type="GO" id="GO:0005975">
    <property type="term" value="P:carbohydrate metabolic process"/>
    <property type="evidence" value="ECO:0007669"/>
    <property type="project" value="InterPro"/>
</dbReference>
<dbReference type="InterPro" id="IPR011330">
    <property type="entry name" value="Glyco_hydro/deAcase_b/a-brl"/>
</dbReference>
<organism evidence="6 7">
    <name type="scientific">Acidithiobacillus caldus</name>
    <dbReference type="NCBI Taxonomy" id="33059"/>
    <lineage>
        <taxon>Bacteria</taxon>
        <taxon>Pseudomonadati</taxon>
        <taxon>Pseudomonadota</taxon>
        <taxon>Acidithiobacillia</taxon>
        <taxon>Acidithiobacillales</taxon>
        <taxon>Acidithiobacillaceae</taxon>
        <taxon>Acidithiobacillus</taxon>
    </lineage>
</organism>
<dbReference type="RefSeq" id="WP_070114440.1">
    <property type="nucleotide sequence ID" value="NZ_LZYE01000356.1"/>
</dbReference>
<keyword evidence="3" id="KW-0378">Hydrolase</keyword>
<proteinExistence type="predicted"/>
<comment type="caution">
    <text evidence="6">The sequence shown here is derived from an EMBL/GenBank/DDBJ whole genome shotgun (WGS) entry which is preliminary data.</text>
</comment>
<dbReference type="PANTHER" id="PTHR31609:SF1">
    <property type="entry name" value="CARBOHYDRATE DEACETYLASE"/>
    <property type="match status" value="1"/>
</dbReference>
<evidence type="ECO:0008006" key="8">
    <source>
        <dbReference type="Google" id="ProtNLM"/>
    </source>
</evidence>
<dbReference type="Gene3D" id="3.20.20.370">
    <property type="entry name" value="Glycoside hydrolase/deacetylase"/>
    <property type="match status" value="1"/>
</dbReference>
<dbReference type="NCBIfam" id="TIGR03473">
    <property type="entry name" value="HpnK"/>
    <property type="match status" value="1"/>
</dbReference>
<protein>
    <recommendedName>
        <fullName evidence="8">Hopanoid biosynthesis associated protein HpnK</fullName>
    </recommendedName>
</protein>
<accession>A0A1E7YJW2</accession>
<dbReference type="Pfam" id="PF04794">
    <property type="entry name" value="YdjC"/>
    <property type="match status" value="1"/>
</dbReference>
<dbReference type="InterPro" id="IPR006879">
    <property type="entry name" value="YdjC-like"/>
</dbReference>
<evidence type="ECO:0000313" key="6">
    <source>
        <dbReference type="EMBL" id="OFC29860.1"/>
    </source>
</evidence>
<dbReference type="GO" id="GO:0016787">
    <property type="term" value="F:hydrolase activity"/>
    <property type="evidence" value="ECO:0007669"/>
    <property type="project" value="UniProtKB-KW"/>
</dbReference>
<reference evidence="6 7" key="1">
    <citation type="submission" date="2016-06" db="EMBL/GenBank/DDBJ databases">
        <title>Gene turnover analysis identifies the evolutionary adaptation of the extremophile Acidithiobacillus caldus.</title>
        <authorList>
            <person name="Zhang X."/>
        </authorList>
    </citation>
    <scope>NUCLEOTIDE SEQUENCE [LARGE SCALE GENOMIC DNA]</scope>
    <source>
        <strain evidence="6 7">DX</strain>
    </source>
</reference>
<evidence type="ECO:0000256" key="1">
    <source>
        <dbReference type="ARBA" id="ARBA00001946"/>
    </source>
</evidence>
<name>A0A1E7YJW2_9PROT</name>
<dbReference type="AlphaFoldDB" id="A0A1E7YJW2"/>
<evidence type="ECO:0000256" key="5">
    <source>
        <dbReference type="ARBA" id="ARBA00023277"/>
    </source>
</evidence>
<evidence type="ECO:0000256" key="4">
    <source>
        <dbReference type="ARBA" id="ARBA00022842"/>
    </source>
</evidence>
<comment type="cofactor">
    <cofactor evidence="1">
        <name>Mg(2+)</name>
        <dbReference type="ChEBI" id="CHEBI:18420"/>
    </cofactor>
</comment>
<dbReference type="GO" id="GO:0019213">
    <property type="term" value="F:deacetylase activity"/>
    <property type="evidence" value="ECO:0007669"/>
    <property type="project" value="TreeGrafter"/>
</dbReference>
<dbReference type="PANTHER" id="PTHR31609">
    <property type="entry name" value="YDJC DEACETYLASE FAMILY MEMBER"/>
    <property type="match status" value="1"/>
</dbReference>
<dbReference type="SUPFAM" id="SSF88713">
    <property type="entry name" value="Glycoside hydrolase/deacetylase"/>
    <property type="match status" value="1"/>
</dbReference>
<dbReference type="InterPro" id="IPR017836">
    <property type="entry name" value="Hopanoid_biosynth-assoc_HpnK"/>
</dbReference>
<keyword evidence="2" id="KW-0479">Metal-binding</keyword>
<dbReference type="CDD" id="cd10804">
    <property type="entry name" value="YdjC_HpnK_like"/>
    <property type="match status" value="1"/>
</dbReference>
<keyword evidence="4" id="KW-0460">Magnesium</keyword>
<evidence type="ECO:0000313" key="7">
    <source>
        <dbReference type="Proteomes" id="UP000175616"/>
    </source>
</evidence>